<feature type="compositionally biased region" description="Pro residues" evidence="1">
    <location>
        <begin position="46"/>
        <end position="57"/>
    </location>
</feature>
<dbReference type="EMBL" id="JBICBT010001110">
    <property type="protein sequence ID" value="KAL3082413.1"/>
    <property type="molecule type" value="Genomic_DNA"/>
</dbReference>
<comment type="caution">
    <text evidence="2">The sequence shown here is derived from an EMBL/GenBank/DDBJ whole genome shotgun (WGS) entry which is preliminary data.</text>
</comment>
<gene>
    <name evidence="2" type="ORF">niasHT_038479</name>
</gene>
<protein>
    <submittedName>
        <fullName evidence="2">Uncharacterized protein</fullName>
    </submittedName>
</protein>
<organism evidence="2 3">
    <name type="scientific">Heterodera trifolii</name>
    <dbReference type="NCBI Taxonomy" id="157864"/>
    <lineage>
        <taxon>Eukaryota</taxon>
        <taxon>Metazoa</taxon>
        <taxon>Ecdysozoa</taxon>
        <taxon>Nematoda</taxon>
        <taxon>Chromadorea</taxon>
        <taxon>Rhabditida</taxon>
        <taxon>Tylenchina</taxon>
        <taxon>Tylenchomorpha</taxon>
        <taxon>Tylenchoidea</taxon>
        <taxon>Heteroderidae</taxon>
        <taxon>Heteroderinae</taxon>
        <taxon>Heterodera</taxon>
    </lineage>
</organism>
<sequence>MAWRLSIPCGSRPGGEGTVARRVQRRLRRRMGSDRESRRIWVVAPQPNPTDPIPSDPSPQGDDRHPQNPTGCCWWWTMGGGGEPSRFIRYHHQNAYNRS</sequence>
<accession>A0ABD2J650</accession>
<evidence type="ECO:0000313" key="3">
    <source>
        <dbReference type="Proteomes" id="UP001620626"/>
    </source>
</evidence>
<keyword evidence="3" id="KW-1185">Reference proteome</keyword>
<feature type="region of interest" description="Disordered" evidence="1">
    <location>
        <begin position="1"/>
        <end position="70"/>
    </location>
</feature>
<evidence type="ECO:0000256" key="1">
    <source>
        <dbReference type="SAM" id="MobiDB-lite"/>
    </source>
</evidence>
<proteinExistence type="predicted"/>
<dbReference type="Proteomes" id="UP001620626">
    <property type="component" value="Unassembled WGS sequence"/>
</dbReference>
<dbReference type="AlphaFoldDB" id="A0ABD2J650"/>
<evidence type="ECO:0000313" key="2">
    <source>
        <dbReference type="EMBL" id="KAL3082413.1"/>
    </source>
</evidence>
<name>A0ABD2J650_9BILA</name>
<reference evidence="2 3" key="1">
    <citation type="submission" date="2024-10" db="EMBL/GenBank/DDBJ databases">
        <authorList>
            <person name="Kim D."/>
        </authorList>
    </citation>
    <scope>NUCLEOTIDE SEQUENCE [LARGE SCALE GENOMIC DNA]</scope>
    <source>
        <strain evidence="2">BH-2024</strain>
    </source>
</reference>